<evidence type="ECO:0008006" key="3">
    <source>
        <dbReference type="Google" id="ProtNLM"/>
    </source>
</evidence>
<name>A0A1I2WLE8_9FIRM</name>
<dbReference type="Pfam" id="PF12663">
    <property type="entry name" value="DUF3788"/>
    <property type="match status" value="1"/>
</dbReference>
<protein>
    <recommendedName>
        <fullName evidence="3">DUF3788 domain-containing protein</fullName>
    </recommendedName>
</protein>
<sequence length="144" mass="16427">MDERDLILDARHAPVYDEIAAYITEPARGLWQEMNAFIRQSFKVVPKITYSKCSAKPGWNVKYQKSGKSLCTLYPELEGFVALVVVTLDMVSLIEAMSSRLDASVLETMREARPFNGTLWLMIQVSDRVVLNSVRELILLKMKK</sequence>
<gene>
    <name evidence="1" type="ORF">SAMN05660649_03494</name>
</gene>
<evidence type="ECO:0000313" key="1">
    <source>
        <dbReference type="EMBL" id="SFH00421.1"/>
    </source>
</evidence>
<dbReference type="EMBL" id="FOOX01000013">
    <property type="protein sequence ID" value="SFH00421.1"/>
    <property type="molecule type" value="Genomic_DNA"/>
</dbReference>
<dbReference type="STRING" id="341036.SAMN05660649_03494"/>
<keyword evidence="2" id="KW-1185">Reference proteome</keyword>
<reference evidence="2" key="1">
    <citation type="submission" date="2016-10" db="EMBL/GenBank/DDBJ databases">
        <authorList>
            <person name="Varghese N."/>
            <person name="Submissions S."/>
        </authorList>
    </citation>
    <scope>NUCLEOTIDE SEQUENCE [LARGE SCALE GENOMIC DNA]</scope>
    <source>
        <strain evidence="2">DSM 17038</strain>
    </source>
</reference>
<dbReference type="InterPro" id="IPR024265">
    <property type="entry name" value="DUF3788"/>
</dbReference>
<dbReference type="RefSeq" id="WP_092472671.1">
    <property type="nucleotide sequence ID" value="NZ_FOOX01000013.1"/>
</dbReference>
<dbReference type="AlphaFoldDB" id="A0A1I2WLE8"/>
<accession>A0A1I2WLE8</accession>
<proteinExistence type="predicted"/>
<dbReference type="OrthoDB" id="9090890at2"/>
<organism evidence="1 2">
    <name type="scientific">Desulfotruncus arcticus DSM 17038</name>
    <dbReference type="NCBI Taxonomy" id="1121424"/>
    <lineage>
        <taxon>Bacteria</taxon>
        <taxon>Bacillati</taxon>
        <taxon>Bacillota</taxon>
        <taxon>Clostridia</taxon>
        <taxon>Eubacteriales</taxon>
        <taxon>Desulfallaceae</taxon>
        <taxon>Desulfotruncus</taxon>
    </lineage>
</organism>
<dbReference type="Proteomes" id="UP000199337">
    <property type="component" value="Unassembled WGS sequence"/>
</dbReference>
<evidence type="ECO:0000313" key="2">
    <source>
        <dbReference type="Proteomes" id="UP000199337"/>
    </source>
</evidence>